<dbReference type="AlphaFoldDB" id="A0A9P8LDF3"/>
<proteinExistence type="predicted"/>
<feature type="compositionally biased region" description="Low complexity" evidence="1">
    <location>
        <begin position="1"/>
        <end position="18"/>
    </location>
</feature>
<dbReference type="Proteomes" id="UP000750711">
    <property type="component" value="Unassembled WGS sequence"/>
</dbReference>
<gene>
    <name evidence="2" type="ORF">GP486_002966</name>
</gene>
<evidence type="ECO:0000313" key="3">
    <source>
        <dbReference type="Proteomes" id="UP000750711"/>
    </source>
</evidence>
<accession>A0A9P8LDF3</accession>
<dbReference type="EMBL" id="JAGHQM010000367">
    <property type="protein sequence ID" value="KAH0562340.1"/>
    <property type="molecule type" value="Genomic_DNA"/>
</dbReference>
<name>A0A9P8LDF3_9PEZI</name>
<keyword evidence="3" id="KW-1185">Reference proteome</keyword>
<organism evidence="2 3">
    <name type="scientific">Trichoglossum hirsutum</name>
    <dbReference type="NCBI Taxonomy" id="265104"/>
    <lineage>
        <taxon>Eukaryota</taxon>
        <taxon>Fungi</taxon>
        <taxon>Dikarya</taxon>
        <taxon>Ascomycota</taxon>
        <taxon>Pezizomycotina</taxon>
        <taxon>Geoglossomycetes</taxon>
        <taxon>Geoglossales</taxon>
        <taxon>Geoglossaceae</taxon>
        <taxon>Trichoglossum</taxon>
    </lineage>
</organism>
<evidence type="ECO:0000256" key="1">
    <source>
        <dbReference type="SAM" id="MobiDB-lite"/>
    </source>
</evidence>
<feature type="region of interest" description="Disordered" evidence="1">
    <location>
        <begin position="1"/>
        <end position="42"/>
    </location>
</feature>
<feature type="compositionally biased region" description="Acidic residues" evidence="1">
    <location>
        <begin position="24"/>
        <end position="42"/>
    </location>
</feature>
<evidence type="ECO:0000313" key="2">
    <source>
        <dbReference type="EMBL" id="KAH0562340.1"/>
    </source>
</evidence>
<reference evidence="2" key="1">
    <citation type="submission" date="2021-03" db="EMBL/GenBank/DDBJ databases">
        <title>Comparative genomics and phylogenomic investigation of the class Geoglossomycetes provide insights into ecological specialization and systematics.</title>
        <authorList>
            <person name="Melie T."/>
            <person name="Pirro S."/>
            <person name="Miller A.N."/>
            <person name="Quandt A."/>
        </authorList>
    </citation>
    <scope>NUCLEOTIDE SEQUENCE</scope>
    <source>
        <strain evidence="2">CAQ_001_2017</strain>
    </source>
</reference>
<comment type="caution">
    <text evidence="2">The sequence shown here is derived from an EMBL/GenBank/DDBJ whole genome shotgun (WGS) entry which is preliminary data.</text>
</comment>
<sequence>MDHEQSNNPLDDSPNNDSVCSETSDSEGDDGDDDSLSSDEDLEDSDNISYVWLSDKYRYEALAYSSPFKALSAIANQDQRSVLEDSAMIINCRTQRQITMGQHRVSTFRVLVRLMSEVHNDIFDGISVTFKEKDFWTNLWFNLDEKWGIYSGRRKVCVLWRVEVVPEVDVRWCTIGPPGLCLASLSYVFSCS</sequence>
<protein>
    <submittedName>
        <fullName evidence="2">Uncharacterized protein</fullName>
    </submittedName>
</protein>